<dbReference type="STRING" id="161899.CSING_04365"/>
<dbReference type="RefSeq" id="WP_084226162.1">
    <property type="nucleotide sequence ID" value="NZ_CP010827.1"/>
</dbReference>
<dbReference type="OrthoDB" id="3188432at2"/>
<dbReference type="Pfam" id="PF04326">
    <property type="entry name" value="SLFN_AlbA_2"/>
    <property type="match status" value="1"/>
</dbReference>
<dbReference type="Gene3D" id="3.30.950.30">
    <property type="entry name" value="Schlafen, AAA domain"/>
    <property type="match status" value="1"/>
</dbReference>
<proteinExistence type="predicted"/>
<evidence type="ECO:0000313" key="3">
    <source>
        <dbReference type="Proteomes" id="UP000031890"/>
    </source>
</evidence>
<reference evidence="2 3" key="1">
    <citation type="journal article" date="2015" name="Genome Announc.">
        <title>Complete Genome Sequence and Annotation of Corynebacterium singulare DSM 44357, Isolated from a Human Semen Specimen.</title>
        <authorList>
            <person name="Merten M."/>
            <person name="Brinkrolf K."/>
            <person name="Albersmeier A."/>
            <person name="Kutter Y."/>
            <person name="Ruckert C."/>
            <person name="Tauch A."/>
        </authorList>
    </citation>
    <scope>NUCLEOTIDE SEQUENCE [LARGE SCALE GENOMIC DNA]</scope>
    <source>
        <strain evidence="2">IBS B52218</strain>
    </source>
</reference>
<dbReference type="HOGENOM" id="CLU_052960_0_0_11"/>
<gene>
    <name evidence="2" type="ORF">CSING_04365</name>
</gene>
<sequence length="407" mass="44914">MFTSLHRALGLGPTEKITSEMLDKLVEFGVEEASDLDFKEKVPPASAVAAGDMKKDLCAMANTGGGVIVYGIRESSENKDQAGTRSSAGSTGPEFEQAVLQLAYGSIAPPLNGLEFHRVDEGRENNALVLVVPASRQAPHMYFVEKKDKRTLAVPVRNGAYSEWLTEPEIARLYRQRFEAQARADEQLQVLFERTIQLRADEGYWMAGVAYPTSSAIGFKREATTIVKVALAAKDHVIRKQYDGGITPLTASYQSCRRGFRSWRFAEDRDWERPETYVEFHDDGAISVLCRLDEAVAGSGTSLVSSYRLAVVAGDLVALMAEYSRLTGVRGYDVRIGMEWTGARPLEISAPRDIRFFSEKPLPITRFIPVTVTVDISDPETLLDSARSLALDCLNQAGITRLTVFDS</sequence>
<dbReference type="KEGG" id="csx:CSING_04365"/>
<evidence type="ECO:0000313" key="2">
    <source>
        <dbReference type="EMBL" id="AJI78415.1"/>
    </source>
</evidence>
<organism evidence="2 3">
    <name type="scientific">Corynebacterium singulare</name>
    <dbReference type="NCBI Taxonomy" id="161899"/>
    <lineage>
        <taxon>Bacteria</taxon>
        <taxon>Bacillati</taxon>
        <taxon>Actinomycetota</taxon>
        <taxon>Actinomycetes</taxon>
        <taxon>Mycobacteriales</taxon>
        <taxon>Corynebacteriaceae</taxon>
        <taxon>Corynebacterium</taxon>
    </lineage>
</organism>
<dbReference type="AlphaFoldDB" id="A0A0B6F1R7"/>
<accession>A0A0B6F1R7</accession>
<dbReference type="EMBL" id="CP010827">
    <property type="protein sequence ID" value="AJI78415.1"/>
    <property type="molecule type" value="Genomic_DNA"/>
</dbReference>
<dbReference type="InterPro" id="IPR038461">
    <property type="entry name" value="Schlafen_AlbA_2_dom_sf"/>
</dbReference>
<dbReference type="Proteomes" id="UP000031890">
    <property type="component" value="Chromosome"/>
</dbReference>
<feature type="domain" description="Schlafen AlbA-2" evidence="1">
    <location>
        <begin position="32"/>
        <end position="161"/>
    </location>
</feature>
<evidence type="ECO:0000259" key="1">
    <source>
        <dbReference type="Pfam" id="PF04326"/>
    </source>
</evidence>
<dbReference type="InterPro" id="IPR007421">
    <property type="entry name" value="Schlafen_AlbA_2_dom"/>
</dbReference>
<protein>
    <submittedName>
        <fullName evidence="2">Divergent AAA domain-containing protein</fullName>
    </submittedName>
</protein>
<name>A0A0B6F1R7_9CORY</name>